<reference evidence="2 3" key="1">
    <citation type="submission" date="2010-09" db="EMBL/GenBank/DDBJ databases">
        <authorList>
            <person name="Daugherty S.C."/>
            <person name="Tallon L.J."/>
            <person name="Jones K.M."/>
            <person name="Liu X."/>
            <person name="Kilian M."/>
            <person name="Tettelin H."/>
        </authorList>
    </citation>
    <scope>NUCLEOTIDE SEQUENCE [LARGE SCALE GENOMIC DNA]</scope>
    <source>
        <strain evidence="2 3">SK597</strain>
    </source>
</reference>
<dbReference type="InterPro" id="IPR041301">
    <property type="entry name" value="PBECR3"/>
</dbReference>
<gene>
    <name evidence="2" type="ORF">SMSK597_0737</name>
</gene>
<protein>
    <recommendedName>
        <fullName evidence="1">Phage-Barnase-EndoU-ColicinE5/D-RelE like nuclease 3 domain-containing protein</fullName>
    </recommendedName>
</protein>
<comment type="caution">
    <text evidence="2">The sequence shown here is derived from an EMBL/GenBank/DDBJ whole genome shotgun (WGS) entry which is preliminary data.</text>
</comment>
<dbReference type="AlphaFoldDB" id="E1LRZ7"/>
<dbReference type="Pfam" id="PF18812">
    <property type="entry name" value="PBECR3"/>
    <property type="match status" value="1"/>
</dbReference>
<proteinExistence type="predicted"/>
<accession>E1LRZ7</accession>
<evidence type="ECO:0000313" key="2">
    <source>
        <dbReference type="EMBL" id="EFO00758.1"/>
    </source>
</evidence>
<evidence type="ECO:0000259" key="1">
    <source>
        <dbReference type="Pfam" id="PF18812"/>
    </source>
</evidence>
<name>E1LRZ7_STRMT</name>
<feature type="domain" description="Phage-Barnase-EndoU-ColicinE5/D-RelE like nuclease 3" evidence="1">
    <location>
        <begin position="5"/>
        <end position="110"/>
    </location>
</feature>
<dbReference type="Proteomes" id="UP000003316">
    <property type="component" value="Unassembled WGS sequence"/>
</dbReference>
<evidence type="ECO:0000313" key="3">
    <source>
        <dbReference type="Proteomes" id="UP000003316"/>
    </source>
</evidence>
<dbReference type="EMBL" id="AEDV01000038">
    <property type="protein sequence ID" value="EFO00758.1"/>
    <property type="molecule type" value="Genomic_DNA"/>
</dbReference>
<sequence length="127" mass="14961">MMAHKKIGQVTDEVKEIFNIVLEASDIKVNKEGLRSHMLKRHHNDVIHHIEDLELILSNPDFVGVNPREKDASFEYVKRFDDNVLVAIKLHKSGDFFYVPTMYRLQDYKLQSRIKSGRLRKLDKKSR</sequence>
<dbReference type="eggNOG" id="ENOG5032TT6">
    <property type="taxonomic scope" value="Bacteria"/>
</dbReference>
<organism evidence="2 3">
    <name type="scientific">Streptococcus mitis SK597</name>
    <dbReference type="NCBI Taxonomy" id="585204"/>
    <lineage>
        <taxon>Bacteria</taxon>
        <taxon>Bacillati</taxon>
        <taxon>Bacillota</taxon>
        <taxon>Bacilli</taxon>
        <taxon>Lactobacillales</taxon>
        <taxon>Streptococcaceae</taxon>
        <taxon>Streptococcus</taxon>
        <taxon>Streptococcus mitis group</taxon>
    </lineage>
</organism>